<keyword evidence="9 10" id="KW-0998">Cell outer membrane</keyword>
<dbReference type="RefSeq" id="WP_241348659.1">
    <property type="nucleotide sequence ID" value="NZ_JAKZGP010000033.1"/>
</dbReference>
<feature type="domain" description="TonB-dependent receptor plug" evidence="14">
    <location>
        <begin position="119"/>
        <end position="225"/>
    </location>
</feature>
<keyword evidence="6 11" id="KW-0798">TonB box</keyword>
<feature type="chain" id="PRO_5046112865" evidence="12">
    <location>
        <begin position="28"/>
        <end position="751"/>
    </location>
</feature>
<dbReference type="PANTHER" id="PTHR30069">
    <property type="entry name" value="TONB-DEPENDENT OUTER MEMBRANE RECEPTOR"/>
    <property type="match status" value="1"/>
</dbReference>
<evidence type="ECO:0000256" key="9">
    <source>
        <dbReference type="ARBA" id="ARBA00023237"/>
    </source>
</evidence>
<comment type="subcellular location">
    <subcellularLocation>
        <location evidence="1 10">Cell outer membrane</location>
        <topology evidence="1 10">Multi-pass membrane protein</topology>
    </subcellularLocation>
</comment>
<sequence>MFRIDLNKLSIFLTCICFCFAFSNAIAGVKGQVKDEKGQAVPYATIQWGDGKGVLADENGNFELPDHLNQSKIKVTAIGYEAKVITLSNHVDLTVKLTPLVQHLDEVVVTGNVDPQSARQSVYQVRTISKEIIQNRAASNLQEVLNTELGIRFSQDNALGSSNLEMLGLSGQNVKILIDGVPMVGRQGVNNEININQIDINQIERIEIVEGPMSVVYGADALAGVINIITKRPGDTKILLNARVQEETVGQGYQPLTGSGNHIRSVQGQYRIDESFSVSAGWTQNDFGGWKGDFEGRQYSWLPKTQNLGMAQLNFGSEDIDLSYGIDYLNESITSFGPENRVETVDSEFVTRRVMHRLTGSYALNQKLKAAIQAGYTDYQRNTITTYTNVRTGETGLSNAPGSQAVLNYNGLNVRLTSIWDMHEHLAWTVGVDFNQEVGSGERISTNEGINDLAFFISGEWKPTASFSLRPGVRRTYNSAYKAPPLIPSVNGRWDLSQSLALKFGYARGFRAPSIRELYFDFFDASHSIVGNPDLQAETSHSYQASLSWLNSMGRNIKLESTINSFYNDIDNQITYGISPDDPRLTSLFNLENFRTGGVMLRNKLILNKHSLDFGISRIGRYNQISSENPDLASLLWTTELNANIGVYLPLVDSHLHLFYKWTGALPAFVADSDSVDVFRPVQLDGFHWMDLTMKKTLFGSMDLTFGARNLLDVKNVQSSLGEGSAHSGGASRPIGYGRSYFIGINYQLFK</sequence>
<name>A0ABS9V1J2_9BACT</name>
<gene>
    <name evidence="15" type="ORF">MM239_12860</name>
</gene>
<dbReference type="Pfam" id="PF13715">
    <property type="entry name" value="CarbopepD_reg_2"/>
    <property type="match status" value="1"/>
</dbReference>
<keyword evidence="16" id="KW-1185">Reference proteome</keyword>
<keyword evidence="7 10" id="KW-0472">Membrane</keyword>
<comment type="caution">
    <text evidence="15">The sequence shown here is derived from an EMBL/GenBank/DDBJ whole genome shotgun (WGS) entry which is preliminary data.</text>
</comment>
<evidence type="ECO:0000256" key="5">
    <source>
        <dbReference type="ARBA" id="ARBA00022729"/>
    </source>
</evidence>
<dbReference type="Gene3D" id="2.40.170.20">
    <property type="entry name" value="TonB-dependent receptor, beta-barrel domain"/>
    <property type="match status" value="1"/>
</dbReference>
<dbReference type="InterPro" id="IPR012910">
    <property type="entry name" value="Plug_dom"/>
</dbReference>
<evidence type="ECO:0000256" key="3">
    <source>
        <dbReference type="ARBA" id="ARBA00022452"/>
    </source>
</evidence>
<organism evidence="15 16">
    <name type="scientific">Belliella filtrata</name>
    <dbReference type="NCBI Taxonomy" id="2923435"/>
    <lineage>
        <taxon>Bacteria</taxon>
        <taxon>Pseudomonadati</taxon>
        <taxon>Bacteroidota</taxon>
        <taxon>Cytophagia</taxon>
        <taxon>Cytophagales</taxon>
        <taxon>Cyclobacteriaceae</taxon>
        <taxon>Belliella</taxon>
    </lineage>
</organism>
<evidence type="ECO:0000256" key="10">
    <source>
        <dbReference type="PROSITE-ProRule" id="PRU01360"/>
    </source>
</evidence>
<dbReference type="SUPFAM" id="SSF56935">
    <property type="entry name" value="Porins"/>
    <property type="match status" value="1"/>
</dbReference>
<dbReference type="Proteomes" id="UP001165489">
    <property type="component" value="Unassembled WGS sequence"/>
</dbReference>
<evidence type="ECO:0000259" key="14">
    <source>
        <dbReference type="Pfam" id="PF07715"/>
    </source>
</evidence>
<evidence type="ECO:0000313" key="15">
    <source>
        <dbReference type="EMBL" id="MCH7410291.1"/>
    </source>
</evidence>
<evidence type="ECO:0000256" key="1">
    <source>
        <dbReference type="ARBA" id="ARBA00004571"/>
    </source>
</evidence>
<protein>
    <submittedName>
        <fullName evidence="15">TonB-dependent receptor</fullName>
    </submittedName>
</protein>
<evidence type="ECO:0000256" key="2">
    <source>
        <dbReference type="ARBA" id="ARBA00022448"/>
    </source>
</evidence>
<comment type="similarity">
    <text evidence="10 11">Belongs to the TonB-dependent receptor family.</text>
</comment>
<dbReference type="InterPro" id="IPR008969">
    <property type="entry name" value="CarboxyPept-like_regulatory"/>
</dbReference>
<proteinExistence type="inferred from homology"/>
<dbReference type="Pfam" id="PF00593">
    <property type="entry name" value="TonB_dep_Rec_b-barrel"/>
    <property type="match status" value="1"/>
</dbReference>
<dbReference type="InterPro" id="IPR037066">
    <property type="entry name" value="Plug_dom_sf"/>
</dbReference>
<dbReference type="Pfam" id="PF07715">
    <property type="entry name" value="Plug"/>
    <property type="match status" value="1"/>
</dbReference>
<accession>A0ABS9V1J2</accession>
<evidence type="ECO:0000313" key="16">
    <source>
        <dbReference type="Proteomes" id="UP001165489"/>
    </source>
</evidence>
<evidence type="ECO:0000256" key="11">
    <source>
        <dbReference type="RuleBase" id="RU003357"/>
    </source>
</evidence>
<evidence type="ECO:0000256" key="12">
    <source>
        <dbReference type="SAM" id="SignalP"/>
    </source>
</evidence>
<keyword evidence="2 10" id="KW-0813">Transport</keyword>
<dbReference type="InterPro" id="IPR036942">
    <property type="entry name" value="Beta-barrel_TonB_sf"/>
</dbReference>
<dbReference type="SUPFAM" id="SSF49464">
    <property type="entry name" value="Carboxypeptidase regulatory domain-like"/>
    <property type="match status" value="1"/>
</dbReference>
<dbReference type="InterPro" id="IPR000531">
    <property type="entry name" value="Beta-barrel_TonB"/>
</dbReference>
<evidence type="ECO:0000259" key="13">
    <source>
        <dbReference type="Pfam" id="PF00593"/>
    </source>
</evidence>
<evidence type="ECO:0000256" key="8">
    <source>
        <dbReference type="ARBA" id="ARBA00023170"/>
    </source>
</evidence>
<dbReference type="CDD" id="cd01347">
    <property type="entry name" value="ligand_gated_channel"/>
    <property type="match status" value="1"/>
</dbReference>
<evidence type="ECO:0000256" key="7">
    <source>
        <dbReference type="ARBA" id="ARBA00023136"/>
    </source>
</evidence>
<dbReference type="InterPro" id="IPR039426">
    <property type="entry name" value="TonB-dep_rcpt-like"/>
</dbReference>
<dbReference type="EMBL" id="JAKZGP010000033">
    <property type="protein sequence ID" value="MCH7410291.1"/>
    <property type="molecule type" value="Genomic_DNA"/>
</dbReference>
<feature type="domain" description="TonB-dependent receptor-like beta-barrel" evidence="13">
    <location>
        <begin position="306"/>
        <end position="601"/>
    </location>
</feature>
<keyword evidence="8 15" id="KW-0675">Receptor</keyword>
<keyword evidence="4 10" id="KW-0812">Transmembrane</keyword>
<evidence type="ECO:0000256" key="6">
    <source>
        <dbReference type="ARBA" id="ARBA00023077"/>
    </source>
</evidence>
<reference evidence="15" key="1">
    <citation type="submission" date="2022-03" db="EMBL/GenBank/DDBJ databases">
        <title>De novo assembled genomes of Belliella spp. (Cyclobacteriaceae) strains.</title>
        <authorList>
            <person name="Szabo A."/>
            <person name="Korponai K."/>
            <person name="Felfoldi T."/>
        </authorList>
    </citation>
    <scope>NUCLEOTIDE SEQUENCE</scope>
    <source>
        <strain evidence="15">DSM 111904</strain>
    </source>
</reference>
<dbReference type="Gene3D" id="2.170.130.10">
    <property type="entry name" value="TonB-dependent receptor, plug domain"/>
    <property type="match status" value="1"/>
</dbReference>
<dbReference type="PANTHER" id="PTHR30069:SF29">
    <property type="entry name" value="HEMOGLOBIN AND HEMOGLOBIN-HAPTOGLOBIN-BINDING PROTEIN 1-RELATED"/>
    <property type="match status" value="1"/>
</dbReference>
<keyword evidence="3 10" id="KW-1134">Transmembrane beta strand</keyword>
<keyword evidence="5 12" id="KW-0732">Signal</keyword>
<feature type="signal peptide" evidence="12">
    <location>
        <begin position="1"/>
        <end position="27"/>
    </location>
</feature>
<evidence type="ECO:0000256" key="4">
    <source>
        <dbReference type="ARBA" id="ARBA00022692"/>
    </source>
</evidence>
<dbReference type="Gene3D" id="2.60.40.1120">
    <property type="entry name" value="Carboxypeptidase-like, regulatory domain"/>
    <property type="match status" value="1"/>
</dbReference>
<dbReference type="PROSITE" id="PS52016">
    <property type="entry name" value="TONB_DEPENDENT_REC_3"/>
    <property type="match status" value="1"/>
</dbReference>